<dbReference type="Gene3D" id="3.90.660.10">
    <property type="match status" value="1"/>
</dbReference>
<keyword evidence="3" id="KW-1185">Reference proteome</keyword>
<reference evidence="2" key="1">
    <citation type="submission" date="2022-08" db="EMBL/GenBank/DDBJ databases">
        <authorList>
            <person name="Tistechok S."/>
            <person name="Samborskyy M."/>
            <person name="Roman I."/>
        </authorList>
    </citation>
    <scope>NUCLEOTIDE SEQUENCE</scope>
    <source>
        <strain evidence="2">DSM 103496</strain>
    </source>
</reference>
<gene>
    <name evidence="2" type="ORF">NZH93_38175</name>
</gene>
<dbReference type="AlphaFoldDB" id="A0A9X2VVZ0"/>
<proteinExistence type="predicted"/>
<dbReference type="Proteomes" id="UP001141259">
    <property type="component" value="Unassembled WGS sequence"/>
</dbReference>
<name>A0A9X2VVZ0_9PSEU</name>
<accession>A0A9X2VVZ0</accession>
<dbReference type="PRINTS" id="PR00419">
    <property type="entry name" value="ADXRDTASE"/>
</dbReference>
<dbReference type="EMBL" id="JANYMP010000026">
    <property type="protein sequence ID" value="MCS7482708.1"/>
    <property type="molecule type" value="Genomic_DNA"/>
</dbReference>
<dbReference type="Pfam" id="PF13450">
    <property type="entry name" value="NAD_binding_8"/>
    <property type="match status" value="1"/>
</dbReference>
<dbReference type="InterPro" id="IPR002937">
    <property type="entry name" value="Amino_oxidase"/>
</dbReference>
<dbReference type="RefSeq" id="WP_259628174.1">
    <property type="nucleotide sequence ID" value="NZ_JANYMP010000026.1"/>
</dbReference>
<protein>
    <submittedName>
        <fullName evidence="2">FAD-dependent oxidoreductase</fullName>
    </submittedName>
</protein>
<feature type="domain" description="Amine oxidase" evidence="1">
    <location>
        <begin position="93"/>
        <end position="264"/>
    </location>
</feature>
<evidence type="ECO:0000313" key="3">
    <source>
        <dbReference type="Proteomes" id="UP001141259"/>
    </source>
</evidence>
<dbReference type="Gene3D" id="3.50.50.60">
    <property type="entry name" value="FAD/NAD(P)-binding domain"/>
    <property type="match status" value="1"/>
</dbReference>
<dbReference type="Pfam" id="PF01593">
    <property type="entry name" value="Amino_oxidase"/>
    <property type="match status" value="1"/>
</dbReference>
<evidence type="ECO:0000259" key="1">
    <source>
        <dbReference type="Pfam" id="PF01593"/>
    </source>
</evidence>
<dbReference type="InterPro" id="IPR036188">
    <property type="entry name" value="FAD/NAD-bd_sf"/>
</dbReference>
<evidence type="ECO:0000313" key="2">
    <source>
        <dbReference type="EMBL" id="MCS7482708.1"/>
    </source>
</evidence>
<dbReference type="GO" id="GO:0016491">
    <property type="term" value="F:oxidoreductase activity"/>
    <property type="evidence" value="ECO:0007669"/>
    <property type="project" value="InterPro"/>
</dbReference>
<sequence length="313" mass="33908">MAVVVVGAGIAGLACARSLTEAGVAVRVLERGRVVGGRLATKRYDDRRTDIGAAYFTAQDDDFTALVSRWRDTGLVREWTDTLSVLDPDGDHKTTGPMRWAAPNGLRSLAEDLANGLDVTTDHAVEWVEPGLRIDGVDAEAVVLAMPGPQALRILHPDLTNARAAVEDQHWLPSLAVTLVYPTRDWSDFHGAFVNDHPILQTVFDDGERRGDNAPVLVAHTTADFTEHYVADPSAAANEVETAVRTVLGLTTHASTTHVHRWTYARPTKPGRESFYLGQDHIGIAGDAWGNPRVETAWLSGTTLGKTLATHLT</sequence>
<dbReference type="PANTHER" id="PTHR16128">
    <property type="entry name" value="FAD/NAD(P)-BINDING OXIDOREDUCTASE FAMILY PROTEIN"/>
    <property type="match status" value="1"/>
</dbReference>
<comment type="caution">
    <text evidence="2">The sequence shown here is derived from an EMBL/GenBank/DDBJ whole genome shotgun (WGS) entry which is preliminary data.</text>
</comment>
<dbReference type="PANTHER" id="PTHR16128:SF5">
    <property type="entry name" value="FAD_NAD(P)-BINDING OXIDOREDUCTASE FAMILY PROTEIN"/>
    <property type="match status" value="1"/>
</dbReference>
<organism evidence="2 3">
    <name type="scientific">Umezawaea endophytica</name>
    <dbReference type="NCBI Taxonomy" id="1654476"/>
    <lineage>
        <taxon>Bacteria</taxon>
        <taxon>Bacillati</taxon>
        <taxon>Actinomycetota</taxon>
        <taxon>Actinomycetes</taxon>
        <taxon>Pseudonocardiales</taxon>
        <taxon>Pseudonocardiaceae</taxon>
        <taxon>Umezawaea</taxon>
    </lineage>
</organism>
<dbReference type="SUPFAM" id="SSF51905">
    <property type="entry name" value="FAD/NAD(P)-binding domain"/>
    <property type="match status" value="1"/>
</dbReference>